<dbReference type="Proteomes" id="UP000316759">
    <property type="component" value="Unassembled WGS sequence"/>
</dbReference>
<dbReference type="SUPFAM" id="SSF52540">
    <property type="entry name" value="P-loop containing nucleoside triphosphate hydrolases"/>
    <property type="match status" value="1"/>
</dbReference>
<evidence type="ECO:0000256" key="8">
    <source>
        <dbReference type="ARBA" id="ARBA00023136"/>
    </source>
</evidence>
<name>A0A504YRN7_FASGI</name>
<evidence type="ECO:0000256" key="7">
    <source>
        <dbReference type="ARBA" id="ARBA00022989"/>
    </source>
</evidence>
<dbReference type="Gene3D" id="3.40.50.300">
    <property type="entry name" value="P-loop containing nucleotide triphosphate hydrolases"/>
    <property type="match status" value="1"/>
</dbReference>
<dbReference type="InterPro" id="IPR003593">
    <property type="entry name" value="AAA+_ATPase"/>
</dbReference>
<dbReference type="PANTHER" id="PTHR48041:SF116">
    <property type="entry name" value="PROTEIN BROWN"/>
    <property type="match status" value="1"/>
</dbReference>
<feature type="region of interest" description="Disordered" evidence="9">
    <location>
        <begin position="265"/>
        <end position="284"/>
    </location>
</feature>
<dbReference type="GO" id="GO:0016887">
    <property type="term" value="F:ATP hydrolysis activity"/>
    <property type="evidence" value="ECO:0007669"/>
    <property type="project" value="InterPro"/>
</dbReference>
<dbReference type="SMART" id="SM00382">
    <property type="entry name" value="AAA"/>
    <property type="match status" value="1"/>
</dbReference>
<keyword evidence="8 10" id="KW-0472">Membrane</keyword>
<reference evidence="12 13" key="1">
    <citation type="submission" date="2019-04" db="EMBL/GenBank/DDBJ databases">
        <title>Annotation for the trematode Fasciola gigantica.</title>
        <authorList>
            <person name="Choi Y.-J."/>
        </authorList>
    </citation>
    <scope>NUCLEOTIDE SEQUENCE [LARGE SCALE GENOMIC DNA]</scope>
    <source>
        <strain evidence="12">Uganda_cow_1</strain>
    </source>
</reference>
<evidence type="ECO:0000256" key="10">
    <source>
        <dbReference type="SAM" id="Phobius"/>
    </source>
</evidence>
<comment type="subcellular location">
    <subcellularLocation>
        <location evidence="1">Membrane</location>
        <topology evidence="1">Multi-pass membrane protein</topology>
    </subcellularLocation>
</comment>
<dbReference type="CDD" id="cd03213">
    <property type="entry name" value="ABCG_EPDR"/>
    <property type="match status" value="1"/>
</dbReference>
<evidence type="ECO:0000256" key="9">
    <source>
        <dbReference type="SAM" id="MobiDB-lite"/>
    </source>
</evidence>
<feature type="transmembrane region" description="Helical" evidence="10">
    <location>
        <begin position="654"/>
        <end position="678"/>
    </location>
</feature>
<evidence type="ECO:0000313" key="12">
    <source>
        <dbReference type="EMBL" id="TPP63295.1"/>
    </source>
</evidence>
<feature type="transmembrane region" description="Helical" evidence="10">
    <location>
        <begin position="690"/>
        <end position="711"/>
    </location>
</feature>
<keyword evidence="6 12" id="KW-0067">ATP-binding</keyword>
<dbReference type="STRING" id="46835.A0A504YRN7"/>
<dbReference type="InterPro" id="IPR013525">
    <property type="entry name" value="ABC2_TM"/>
</dbReference>
<dbReference type="GO" id="GO:0140359">
    <property type="term" value="F:ABC-type transporter activity"/>
    <property type="evidence" value="ECO:0007669"/>
    <property type="project" value="InterPro"/>
</dbReference>
<dbReference type="AlphaFoldDB" id="A0A504YRN7"/>
<dbReference type="FunFam" id="3.40.50.300:FF:000622">
    <property type="entry name" value="ATP-binding cassette sub-family G member 2"/>
    <property type="match status" value="1"/>
</dbReference>
<dbReference type="InterPro" id="IPR050352">
    <property type="entry name" value="ABCG_transporters"/>
</dbReference>
<keyword evidence="4 10" id="KW-0812">Transmembrane</keyword>
<evidence type="ECO:0000256" key="1">
    <source>
        <dbReference type="ARBA" id="ARBA00004141"/>
    </source>
</evidence>
<accession>A0A504YRN7</accession>
<dbReference type="SUPFAM" id="SSF81665">
    <property type="entry name" value="Calcium ATPase, transmembrane domain M"/>
    <property type="match status" value="1"/>
</dbReference>
<dbReference type="Pfam" id="PF00005">
    <property type="entry name" value="ABC_tran"/>
    <property type="match status" value="1"/>
</dbReference>
<dbReference type="GO" id="GO:0008514">
    <property type="term" value="F:organic anion transmembrane transporter activity"/>
    <property type="evidence" value="ECO:0007669"/>
    <property type="project" value="UniProtKB-ARBA"/>
</dbReference>
<feature type="domain" description="ABC transporter" evidence="11">
    <location>
        <begin position="14"/>
        <end position="262"/>
    </location>
</feature>
<gene>
    <name evidence="12" type="ORF">FGIG_02602</name>
</gene>
<organism evidence="12 13">
    <name type="scientific">Fasciola gigantica</name>
    <name type="common">Giant liver fluke</name>
    <dbReference type="NCBI Taxonomy" id="46835"/>
    <lineage>
        <taxon>Eukaryota</taxon>
        <taxon>Metazoa</taxon>
        <taxon>Spiralia</taxon>
        <taxon>Lophotrochozoa</taxon>
        <taxon>Platyhelminthes</taxon>
        <taxon>Trematoda</taxon>
        <taxon>Digenea</taxon>
        <taxon>Plagiorchiida</taxon>
        <taxon>Echinostomata</taxon>
        <taxon>Echinostomatoidea</taxon>
        <taxon>Fasciolidae</taxon>
        <taxon>Fasciola</taxon>
    </lineage>
</organism>
<dbReference type="InterPro" id="IPR003439">
    <property type="entry name" value="ABC_transporter-like_ATP-bd"/>
</dbReference>
<dbReference type="InterPro" id="IPR027417">
    <property type="entry name" value="P-loop_NTPase"/>
</dbReference>
<dbReference type="PROSITE" id="PS50893">
    <property type="entry name" value="ABC_TRANSPORTER_2"/>
    <property type="match status" value="1"/>
</dbReference>
<keyword evidence="13" id="KW-1185">Reference proteome</keyword>
<sequence length="877" mass="97483">MGRKLHKSKRGSIVSFHDVSYEVDVRKLPCSCPNRVTVLSHLSGILTPGMNAIMGPTGCGKSSFLDVLAGRKNPKNVSGYVLLDGERQPVQVHRQVSGYVVQDNIAVNTLTVRENIAFSAALRLSRHVTPKERKAKVAGVIEELGLSAVADRLLGTEYVRGVSGGERKRTCIGIELIKDPLVLYLDEPTTGLDAYTAGSVMKTLRRMALAGRTIVFSIHQPKYSIYRLFDRITLIANGQMIYHGPAGRDPIEYFGRFARHVRSRSPSPSGACSSNQVHSYHWSPSTPRSGDHLLLGECRVQSAPVCRLLPNRSNIHGIPVRTTKQLGLCGLDTSLRQLTVRTASYSDAKALSSHDRSLLGNQSSGFQPHPCSSERLLGEPIELSSRVEDSEGQLISDNSSKPDFRFDRERSHFFPFYQACSDQPLPRLCLSRQSGPSQSIVIRSLLNQPNPAYTRIESGSQSPPCEGRHSVTSSVSIYDPIENITNVASHLSDSGAGSRGSVMAPASFRAVRHPVARSWSQSQSPRMCLTPSRTRIRQKRPGRAVLCADSPYAASYCQQLFALIGRQCLSMLRDYKSLMSHFIIQFIIALFLGIIYYDLDQSLESGIQNRTGLFFFTCVQLLFINSSMIDTFLRDRVIFKHETSAGFYRVSAYFFSKIIAEVLPTKALPAMLFLPITYLMAGLRSSLRAFLFWELTLTLLTITASGISFSVSAMVTDFRVGSMLLSMFFVLMMITSGFLINVLSLSFWLSWVRYLSILRFAINTLIINEISGMLFCPLNTDLYPNSNGSSGLSTGITNVTSRYEFPLRQSHVSAHAFATSELALSGNCITGEQYMETQAIEFDSEWTVWLNECGIFVIFILALINAYVYLRLMKKYK</sequence>
<comment type="caution">
    <text evidence="12">The sequence shown here is derived from an EMBL/GenBank/DDBJ whole genome shotgun (WGS) entry which is preliminary data.</text>
</comment>
<proteinExistence type="inferred from homology"/>
<dbReference type="Pfam" id="PF01061">
    <property type="entry name" value="ABC2_membrane"/>
    <property type="match status" value="1"/>
</dbReference>
<evidence type="ECO:0000256" key="6">
    <source>
        <dbReference type="ARBA" id="ARBA00022840"/>
    </source>
</evidence>
<dbReference type="OrthoDB" id="66620at2759"/>
<dbReference type="EMBL" id="SUNJ01005844">
    <property type="protein sequence ID" value="TPP63295.1"/>
    <property type="molecule type" value="Genomic_DNA"/>
</dbReference>
<evidence type="ECO:0000313" key="13">
    <source>
        <dbReference type="Proteomes" id="UP000316759"/>
    </source>
</evidence>
<feature type="transmembrane region" description="Helical" evidence="10">
    <location>
        <begin position="612"/>
        <end position="633"/>
    </location>
</feature>
<dbReference type="InterPro" id="IPR023298">
    <property type="entry name" value="ATPase_P-typ_TM_dom_sf"/>
</dbReference>
<dbReference type="GO" id="GO:0016324">
    <property type="term" value="C:apical plasma membrane"/>
    <property type="evidence" value="ECO:0007669"/>
    <property type="project" value="UniProtKB-ARBA"/>
</dbReference>
<feature type="transmembrane region" description="Helical" evidence="10">
    <location>
        <begin position="723"/>
        <end position="749"/>
    </location>
</feature>
<evidence type="ECO:0000256" key="5">
    <source>
        <dbReference type="ARBA" id="ARBA00022741"/>
    </source>
</evidence>
<keyword evidence="5" id="KW-0547">Nucleotide-binding</keyword>
<evidence type="ECO:0000256" key="4">
    <source>
        <dbReference type="ARBA" id="ARBA00022692"/>
    </source>
</evidence>
<evidence type="ECO:0000256" key="3">
    <source>
        <dbReference type="ARBA" id="ARBA00022448"/>
    </source>
</evidence>
<dbReference type="PANTHER" id="PTHR48041">
    <property type="entry name" value="ABC TRANSPORTER G FAMILY MEMBER 28"/>
    <property type="match status" value="1"/>
</dbReference>
<evidence type="ECO:0000259" key="11">
    <source>
        <dbReference type="PROSITE" id="PS50893"/>
    </source>
</evidence>
<evidence type="ECO:0000256" key="2">
    <source>
        <dbReference type="ARBA" id="ARBA00005814"/>
    </source>
</evidence>
<feature type="compositionally biased region" description="Polar residues" evidence="9">
    <location>
        <begin position="270"/>
        <end position="284"/>
    </location>
</feature>
<dbReference type="GO" id="GO:0005524">
    <property type="term" value="F:ATP binding"/>
    <property type="evidence" value="ECO:0007669"/>
    <property type="project" value="UniProtKB-KW"/>
</dbReference>
<feature type="transmembrane region" description="Helical" evidence="10">
    <location>
        <begin position="848"/>
        <end position="870"/>
    </location>
</feature>
<keyword evidence="3" id="KW-0813">Transport</keyword>
<protein>
    <submittedName>
        <fullName evidence="12">ATP-binding cassette sub-family G member 2</fullName>
    </submittedName>
</protein>
<dbReference type="GO" id="GO:0015562">
    <property type="term" value="F:efflux transmembrane transporter activity"/>
    <property type="evidence" value="ECO:0007669"/>
    <property type="project" value="UniProtKB-ARBA"/>
</dbReference>
<comment type="similarity">
    <text evidence="2">Belongs to the ABC transporter superfamily. ABCG family. Eye pigment precursor importer (TC 3.A.1.204) subfamily.</text>
</comment>
<feature type="transmembrane region" description="Helical" evidence="10">
    <location>
        <begin position="578"/>
        <end position="597"/>
    </location>
</feature>
<keyword evidence="7 10" id="KW-1133">Transmembrane helix</keyword>